<keyword evidence="3" id="KW-0804">Transcription</keyword>
<accession>A0A368JK34</accession>
<dbReference type="Gene3D" id="1.10.10.10">
    <property type="entry name" value="Winged helix-like DNA-binding domain superfamily/Winged helix DNA-binding domain"/>
    <property type="match status" value="1"/>
</dbReference>
<dbReference type="InterPro" id="IPR011663">
    <property type="entry name" value="UTRA"/>
</dbReference>
<evidence type="ECO:0000313" key="6">
    <source>
        <dbReference type="Proteomes" id="UP000253383"/>
    </source>
</evidence>
<dbReference type="InterPro" id="IPR036390">
    <property type="entry name" value="WH_DNA-bd_sf"/>
</dbReference>
<dbReference type="Pfam" id="PF00392">
    <property type="entry name" value="GntR"/>
    <property type="match status" value="1"/>
</dbReference>
<organism evidence="5 6">
    <name type="scientific">Larkinella punicea</name>
    <dbReference type="NCBI Taxonomy" id="2315727"/>
    <lineage>
        <taxon>Bacteria</taxon>
        <taxon>Pseudomonadati</taxon>
        <taxon>Bacteroidota</taxon>
        <taxon>Cytophagia</taxon>
        <taxon>Cytophagales</taxon>
        <taxon>Spirosomataceae</taxon>
        <taxon>Larkinella</taxon>
    </lineage>
</organism>
<dbReference type="GO" id="GO:0003700">
    <property type="term" value="F:DNA-binding transcription factor activity"/>
    <property type="evidence" value="ECO:0007669"/>
    <property type="project" value="InterPro"/>
</dbReference>
<dbReference type="SMART" id="SM00866">
    <property type="entry name" value="UTRA"/>
    <property type="match status" value="1"/>
</dbReference>
<dbReference type="Pfam" id="PF07702">
    <property type="entry name" value="UTRA"/>
    <property type="match status" value="1"/>
</dbReference>
<dbReference type="AlphaFoldDB" id="A0A368JK34"/>
<name>A0A368JK34_9BACT</name>
<comment type="caution">
    <text evidence="5">The sequence shown here is derived from an EMBL/GenBank/DDBJ whole genome shotgun (WGS) entry which is preliminary data.</text>
</comment>
<dbReference type="Gene3D" id="3.40.1410.10">
    <property type="entry name" value="Chorismate lyase-like"/>
    <property type="match status" value="1"/>
</dbReference>
<protein>
    <submittedName>
        <fullName evidence="5">GntR family transcriptional regulator</fullName>
    </submittedName>
</protein>
<dbReference type="CDD" id="cd07377">
    <property type="entry name" value="WHTH_GntR"/>
    <property type="match status" value="1"/>
</dbReference>
<reference evidence="5 6" key="1">
    <citation type="submission" date="2018-07" db="EMBL/GenBank/DDBJ databases">
        <title>Genome analysis of Larkinella rosea.</title>
        <authorList>
            <person name="Zhou Z."/>
            <person name="Wang G."/>
        </authorList>
    </citation>
    <scope>NUCLEOTIDE SEQUENCE [LARGE SCALE GENOMIC DNA]</scope>
    <source>
        <strain evidence="6">zzj9</strain>
    </source>
</reference>
<dbReference type="PRINTS" id="PR00035">
    <property type="entry name" value="HTHGNTR"/>
</dbReference>
<evidence type="ECO:0000256" key="3">
    <source>
        <dbReference type="ARBA" id="ARBA00023163"/>
    </source>
</evidence>
<sequence>MNDRPTRIPQYQYLYESLRQQIIRGDFKSGDLLPSEKDLQNQFRLTQPTIRQALGLLVQDGYIRKHQGKGSIVQPLPIGLGVMSIVGRLANTANASRTERMTTAILTKPKLHTFPDDFLFTPTEDDTKAGFYFLERLRAVEEEPVFFEKIILPNRYLPGFSRQRLENRSLFDLLRTKYGLLVKGGEQKVLAVAADGDLARLLSVPIGNPVLRLDKRLDTNRPDFSFYSSLYARTDRYILHGRF</sequence>
<evidence type="ECO:0000256" key="1">
    <source>
        <dbReference type="ARBA" id="ARBA00023015"/>
    </source>
</evidence>
<evidence type="ECO:0000313" key="5">
    <source>
        <dbReference type="EMBL" id="RCR66481.1"/>
    </source>
</evidence>
<dbReference type="RefSeq" id="WP_114409154.1">
    <property type="nucleotide sequence ID" value="NZ_QOWE01000027.1"/>
</dbReference>
<feature type="domain" description="HTH gntR-type" evidence="4">
    <location>
        <begin position="8"/>
        <end position="76"/>
    </location>
</feature>
<dbReference type="SMART" id="SM00345">
    <property type="entry name" value="HTH_GNTR"/>
    <property type="match status" value="1"/>
</dbReference>
<keyword evidence="2" id="KW-0238">DNA-binding</keyword>
<dbReference type="InterPro" id="IPR050679">
    <property type="entry name" value="Bact_HTH_transcr_reg"/>
</dbReference>
<dbReference type="InterPro" id="IPR036388">
    <property type="entry name" value="WH-like_DNA-bd_sf"/>
</dbReference>
<dbReference type="Proteomes" id="UP000253383">
    <property type="component" value="Unassembled WGS sequence"/>
</dbReference>
<dbReference type="InterPro" id="IPR028978">
    <property type="entry name" value="Chorismate_lyase_/UTRA_dom_sf"/>
</dbReference>
<dbReference type="PROSITE" id="PS50949">
    <property type="entry name" value="HTH_GNTR"/>
    <property type="match status" value="1"/>
</dbReference>
<dbReference type="PANTHER" id="PTHR44846:SF1">
    <property type="entry name" value="MANNOSYL-D-GLYCERATE TRANSPORT_METABOLISM SYSTEM REPRESSOR MNGR-RELATED"/>
    <property type="match status" value="1"/>
</dbReference>
<gene>
    <name evidence="5" type="ORF">DUE52_26780</name>
</gene>
<dbReference type="PANTHER" id="PTHR44846">
    <property type="entry name" value="MANNOSYL-D-GLYCERATE TRANSPORT/METABOLISM SYSTEM REPRESSOR MNGR-RELATED"/>
    <property type="match status" value="1"/>
</dbReference>
<keyword evidence="1" id="KW-0805">Transcription regulation</keyword>
<dbReference type="OrthoDB" id="9815017at2"/>
<dbReference type="SUPFAM" id="SSF64288">
    <property type="entry name" value="Chorismate lyase-like"/>
    <property type="match status" value="1"/>
</dbReference>
<dbReference type="SUPFAM" id="SSF46785">
    <property type="entry name" value="Winged helix' DNA-binding domain"/>
    <property type="match status" value="1"/>
</dbReference>
<evidence type="ECO:0000256" key="2">
    <source>
        <dbReference type="ARBA" id="ARBA00023125"/>
    </source>
</evidence>
<dbReference type="InterPro" id="IPR000524">
    <property type="entry name" value="Tscrpt_reg_HTH_GntR"/>
</dbReference>
<keyword evidence="6" id="KW-1185">Reference proteome</keyword>
<evidence type="ECO:0000259" key="4">
    <source>
        <dbReference type="PROSITE" id="PS50949"/>
    </source>
</evidence>
<proteinExistence type="predicted"/>
<dbReference type="GO" id="GO:0045892">
    <property type="term" value="P:negative regulation of DNA-templated transcription"/>
    <property type="evidence" value="ECO:0007669"/>
    <property type="project" value="TreeGrafter"/>
</dbReference>
<dbReference type="GO" id="GO:0003677">
    <property type="term" value="F:DNA binding"/>
    <property type="evidence" value="ECO:0007669"/>
    <property type="project" value="UniProtKB-KW"/>
</dbReference>
<dbReference type="EMBL" id="QOWE01000027">
    <property type="protein sequence ID" value="RCR66481.1"/>
    <property type="molecule type" value="Genomic_DNA"/>
</dbReference>